<dbReference type="Proteomes" id="UP001139981">
    <property type="component" value="Unassembled WGS sequence"/>
</dbReference>
<feature type="non-terminal residue" evidence="1">
    <location>
        <position position="297"/>
    </location>
</feature>
<evidence type="ECO:0000313" key="1">
    <source>
        <dbReference type="EMBL" id="KAJ2880493.1"/>
    </source>
</evidence>
<evidence type="ECO:0000313" key="2">
    <source>
        <dbReference type="Proteomes" id="UP001139981"/>
    </source>
</evidence>
<reference evidence="1" key="1">
    <citation type="submission" date="2022-07" db="EMBL/GenBank/DDBJ databases">
        <title>Phylogenomic reconstructions and comparative analyses of Kickxellomycotina fungi.</title>
        <authorList>
            <person name="Reynolds N.K."/>
            <person name="Stajich J.E."/>
            <person name="Barry K."/>
            <person name="Grigoriev I.V."/>
            <person name="Crous P."/>
            <person name="Smith M.E."/>
        </authorList>
    </citation>
    <scope>NUCLEOTIDE SEQUENCE</scope>
    <source>
        <strain evidence="1">CBS 190363</strain>
    </source>
</reference>
<sequence>MHSAILLVRCRKYLNDASPKNKYWARYSTVFTVAEVNLMEKQLLFLLDFDLRIDNDDLNDAASSFFVAEAKQSMPLTPTTPPFGAVHLQSAANSEQHAEQHASVVSVPMVASAETLSQAHRSHGGYVHSEPTKAYPPTLGLDGRHANHRDIHPPVAAMCVPSTIVPEIANTALKQPLPHSGASKRQHRSDSEQPPRSESTTPTNTHPRDFEAALKSKPSMPLDVTQDVRHKTPAGPVHQITADDMAQLRPSPKKRAVSRGHYGNIPHPSPVYHCTNLGTHSSAATTAAASALTASSA</sequence>
<protein>
    <submittedName>
        <fullName evidence="1">PHO85 cyclin-1</fullName>
    </submittedName>
</protein>
<dbReference type="EMBL" id="JANBVB010003100">
    <property type="protein sequence ID" value="KAJ2880493.1"/>
    <property type="molecule type" value="Genomic_DNA"/>
</dbReference>
<accession>A0ACC1LTN6</accession>
<name>A0ACC1LTN6_9FUNG</name>
<comment type="caution">
    <text evidence="1">The sequence shown here is derived from an EMBL/GenBank/DDBJ whole genome shotgun (WGS) entry which is preliminary data.</text>
</comment>
<gene>
    <name evidence="1" type="primary">PCL1_2</name>
    <name evidence="1" type="ORF">IWW38_005943</name>
</gene>
<keyword evidence="2" id="KW-1185">Reference proteome</keyword>
<proteinExistence type="predicted"/>
<organism evidence="1 2">
    <name type="scientific">Coemansia aciculifera</name>
    <dbReference type="NCBI Taxonomy" id="417176"/>
    <lineage>
        <taxon>Eukaryota</taxon>
        <taxon>Fungi</taxon>
        <taxon>Fungi incertae sedis</taxon>
        <taxon>Zoopagomycota</taxon>
        <taxon>Kickxellomycotina</taxon>
        <taxon>Kickxellomycetes</taxon>
        <taxon>Kickxellales</taxon>
        <taxon>Kickxellaceae</taxon>
        <taxon>Coemansia</taxon>
    </lineage>
</organism>